<comment type="caution">
    <text evidence="2">The sequence shown here is derived from an EMBL/GenBank/DDBJ whole genome shotgun (WGS) entry which is preliminary data.</text>
</comment>
<keyword evidence="3" id="KW-1185">Reference proteome</keyword>
<organism evidence="2 3">
    <name type="scientific">Teratosphaeria destructans</name>
    <dbReference type="NCBI Taxonomy" id="418781"/>
    <lineage>
        <taxon>Eukaryota</taxon>
        <taxon>Fungi</taxon>
        <taxon>Dikarya</taxon>
        <taxon>Ascomycota</taxon>
        <taxon>Pezizomycotina</taxon>
        <taxon>Dothideomycetes</taxon>
        <taxon>Dothideomycetidae</taxon>
        <taxon>Mycosphaerellales</taxon>
        <taxon>Teratosphaeriaceae</taxon>
        <taxon>Teratosphaeria</taxon>
    </lineage>
</organism>
<proteinExistence type="predicted"/>
<accession>A0A9W7SWQ9</accession>
<reference evidence="2 3" key="1">
    <citation type="journal article" date="2018" name="IMA Fungus">
        <title>IMA Genome-F 10: Nine draft genome sequences of Claviceps purpurea s.lat., including C. arundinis, C. humidiphila, and C. cf. spartinae, pseudomolecules for the pitch canker pathogen Fusarium circinatum, draft genome of Davidsoniella eucalypti, Grosmannia galeiformis, Quambalaria eucalypti, and Teratosphaeria destructans.</title>
        <authorList>
            <person name="Wingfield B.D."/>
            <person name="Liu M."/>
            <person name="Nguyen H.D."/>
            <person name="Lane F.A."/>
            <person name="Morgan S.W."/>
            <person name="De Vos L."/>
            <person name="Wilken P.M."/>
            <person name="Duong T.A."/>
            <person name="Aylward J."/>
            <person name="Coetzee M.P."/>
            <person name="Dadej K."/>
            <person name="De Beer Z.W."/>
            <person name="Findlay W."/>
            <person name="Havenga M."/>
            <person name="Kolarik M."/>
            <person name="Menzies J.G."/>
            <person name="Naidoo K."/>
            <person name="Pochopski O."/>
            <person name="Shoukouhi P."/>
            <person name="Santana Q.C."/>
            <person name="Seifert K.A."/>
            <person name="Soal N."/>
            <person name="Steenkamp E.T."/>
            <person name="Tatham C.T."/>
            <person name="van der Nest M.A."/>
            <person name="Wingfield M.J."/>
        </authorList>
    </citation>
    <scope>NUCLEOTIDE SEQUENCE [LARGE SCALE GENOMIC DNA]</scope>
    <source>
        <strain evidence="2">CMW44962</strain>
    </source>
</reference>
<evidence type="ECO:0000313" key="3">
    <source>
        <dbReference type="Proteomes" id="UP001138500"/>
    </source>
</evidence>
<evidence type="ECO:0000256" key="1">
    <source>
        <dbReference type="SAM" id="MobiDB-lite"/>
    </source>
</evidence>
<evidence type="ECO:0000313" key="2">
    <source>
        <dbReference type="EMBL" id="KAH9836450.1"/>
    </source>
</evidence>
<name>A0A9W7SWQ9_9PEZI</name>
<reference evidence="2 3" key="2">
    <citation type="journal article" date="2021" name="Curr. Genet.">
        <title>Genetic response to nitrogen starvation in the aggressive Eucalyptus foliar pathogen Teratosphaeria destructans.</title>
        <authorList>
            <person name="Havenga M."/>
            <person name="Wingfield B.D."/>
            <person name="Wingfield M.J."/>
            <person name="Dreyer L.L."/>
            <person name="Roets F."/>
            <person name="Aylward J."/>
        </authorList>
    </citation>
    <scope>NUCLEOTIDE SEQUENCE [LARGE SCALE GENOMIC DNA]</scope>
    <source>
        <strain evidence="2">CMW44962</strain>
    </source>
</reference>
<dbReference type="EMBL" id="RIBY02000857">
    <property type="protein sequence ID" value="KAH9836450.1"/>
    <property type="molecule type" value="Genomic_DNA"/>
</dbReference>
<gene>
    <name evidence="2" type="ORF">Tdes44962_MAKER08453</name>
</gene>
<feature type="region of interest" description="Disordered" evidence="1">
    <location>
        <begin position="32"/>
        <end position="54"/>
    </location>
</feature>
<dbReference type="AlphaFoldDB" id="A0A9W7SWQ9"/>
<protein>
    <submittedName>
        <fullName evidence="2">Uncharacterized protein</fullName>
    </submittedName>
</protein>
<sequence length="155" mass="17305">MQRPNRHRQRYSISTRITIGTAAADLVAFPASHYPRDEGTGLRPEPGSDEEEAVEEVEVEDLKDYYIAMRSGDERQGRSSKSGCTECIALKMVGPIILLLTKADYAQNTFYDKSVIINRSTLPTRAGLIDIHVLRRDSIGLIGNKYFCKLKALTA</sequence>
<dbReference type="Proteomes" id="UP001138500">
    <property type="component" value="Unassembled WGS sequence"/>
</dbReference>